<feature type="compositionally biased region" description="Basic and acidic residues" evidence="1">
    <location>
        <begin position="17"/>
        <end position="31"/>
    </location>
</feature>
<evidence type="ECO:0000256" key="1">
    <source>
        <dbReference type="SAM" id="MobiDB-lite"/>
    </source>
</evidence>
<keyword evidence="2" id="KW-0472">Membrane</keyword>
<feature type="compositionally biased region" description="Gly residues" evidence="1">
    <location>
        <begin position="201"/>
        <end position="214"/>
    </location>
</feature>
<gene>
    <name evidence="3" type="ORF">PVAP13_5KG278807</name>
</gene>
<feature type="region of interest" description="Disordered" evidence="1">
    <location>
        <begin position="1"/>
        <end position="31"/>
    </location>
</feature>
<evidence type="ECO:0000313" key="4">
    <source>
        <dbReference type="Proteomes" id="UP000823388"/>
    </source>
</evidence>
<feature type="region of interest" description="Disordered" evidence="1">
    <location>
        <begin position="193"/>
        <end position="214"/>
    </location>
</feature>
<accession>A0A8T0SKM8</accession>
<dbReference type="Proteomes" id="UP000823388">
    <property type="component" value="Chromosome 5K"/>
</dbReference>
<keyword evidence="4" id="KW-1185">Reference proteome</keyword>
<sequence length="214" mass="22257">MAARRPATCDAQGGGMPHREKRCEGPWGHDARGSSAAAAASRVAAVRGEARGRDVCGVRRGDTAASEGLQCEEGLQGPLLPRAATDSRPHHLCRHICGLFCRNPSLASAAMDESGSAPIFPNVRIPEDIFRDFRGHRADIIKALTTAPLLSFPSGGHFLILNFICFLILNFGTGFVASSDGLTTTWSTAAATSRSGRRGTAAGGVDGGGGTGKE</sequence>
<protein>
    <submittedName>
        <fullName evidence="3">Uncharacterized protein</fullName>
    </submittedName>
</protein>
<keyword evidence="2" id="KW-0812">Transmembrane</keyword>
<feature type="transmembrane region" description="Helical" evidence="2">
    <location>
        <begin position="158"/>
        <end position="177"/>
    </location>
</feature>
<reference evidence="3" key="1">
    <citation type="submission" date="2020-05" db="EMBL/GenBank/DDBJ databases">
        <title>WGS assembly of Panicum virgatum.</title>
        <authorList>
            <person name="Lovell J.T."/>
            <person name="Jenkins J."/>
            <person name="Shu S."/>
            <person name="Juenger T.E."/>
            <person name="Schmutz J."/>
        </authorList>
    </citation>
    <scope>NUCLEOTIDE SEQUENCE</scope>
    <source>
        <strain evidence="3">AP13</strain>
    </source>
</reference>
<evidence type="ECO:0000256" key="2">
    <source>
        <dbReference type="SAM" id="Phobius"/>
    </source>
</evidence>
<dbReference type="EMBL" id="CM029045">
    <property type="protein sequence ID" value="KAG2597834.1"/>
    <property type="molecule type" value="Genomic_DNA"/>
</dbReference>
<dbReference type="AlphaFoldDB" id="A0A8T0SKM8"/>
<proteinExistence type="predicted"/>
<name>A0A8T0SKM8_PANVG</name>
<comment type="caution">
    <text evidence="3">The sequence shown here is derived from an EMBL/GenBank/DDBJ whole genome shotgun (WGS) entry which is preliminary data.</text>
</comment>
<organism evidence="3 4">
    <name type="scientific">Panicum virgatum</name>
    <name type="common">Blackwell switchgrass</name>
    <dbReference type="NCBI Taxonomy" id="38727"/>
    <lineage>
        <taxon>Eukaryota</taxon>
        <taxon>Viridiplantae</taxon>
        <taxon>Streptophyta</taxon>
        <taxon>Embryophyta</taxon>
        <taxon>Tracheophyta</taxon>
        <taxon>Spermatophyta</taxon>
        <taxon>Magnoliopsida</taxon>
        <taxon>Liliopsida</taxon>
        <taxon>Poales</taxon>
        <taxon>Poaceae</taxon>
        <taxon>PACMAD clade</taxon>
        <taxon>Panicoideae</taxon>
        <taxon>Panicodae</taxon>
        <taxon>Paniceae</taxon>
        <taxon>Panicinae</taxon>
        <taxon>Panicum</taxon>
        <taxon>Panicum sect. Hiantes</taxon>
    </lineage>
</organism>
<evidence type="ECO:0000313" key="3">
    <source>
        <dbReference type="EMBL" id="KAG2597834.1"/>
    </source>
</evidence>
<keyword evidence="2" id="KW-1133">Transmembrane helix</keyword>